<proteinExistence type="predicted"/>
<name>A0A2P2QC86_RHIMU</name>
<reference evidence="1" key="1">
    <citation type="submission" date="2018-02" db="EMBL/GenBank/DDBJ databases">
        <title>Rhizophora mucronata_Transcriptome.</title>
        <authorList>
            <person name="Meera S.P."/>
            <person name="Sreeshan A."/>
            <person name="Augustine A."/>
        </authorList>
    </citation>
    <scope>NUCLEOTIDE SEQUENCE</scope>
    <source>
        <tissue evidence="1">Leaf</tissue>
    </source>
</reference>
<accession>A0A2P2QC86</accession>
<sequence length="45" mass="5044">MLLMPTCPPFMLCQANKSFYLIACSRFPPQSTILLTAISVQRSSH</sequence>
<organism evidence="1">
    <name type="scientific">Rhizophora mucronata</name>
    <name type="common">Asiatic mangrove</name>
    <dbReference type="NCBI Taxonomy" id="61149"/>
    <lineage>
        <taxon>Eukaryota</taxon>
        <taxon>Viridiplantae</taxon>
        <taxon>Streptophyta</taxon>
        <taxon>Embryophyta</taxon>
        <taxon>Tracheophyta</taxon>
        <taxon>Spermatophyta</taxon>
        <taxon>Magnoliopsida</taxon>
        <taxon>eudicotyledons</taxon>
        <taxon>Gunneridae</taxon>
        <taxon>Pentapetalae</taxon>
        <taxon>rosids</taxon>
        <taxon>fabids</taxon>
        <taxon>Malpighiales</taxon>
        <taxon>Rhizophoraceae</taxon>
        <taxon>Rhizophora</taxon>
    </lineage>
</organism>
<dbReference type="EMBL" id="GGEC01084126">
    <property type="protein sequence ID" value="MBX64610.1"/>
    <property type="molecule type" value="Transcribed_RNA"/>
</dbReference>
<evidence type="ECO:0000313" key="1">
    <source>
        <dbReference type="EMBL" id="MBX64610.1"/>
    </source>
</evidence>
<dbReference type="AlphaFoldDB" id="A0A2P2QC86"/>
<protein>
    <submittedName>
        <fullName evidence="1">Uncharacterized protein</fullName>
    </submittedName>
</protein>